<dbReference type="Proteomes" id="UP000323274">
    <property type="component" value="Unassembled WGS sequence"/>
</dbReference>
<dbReference type="SUPFAM" id="SSF54593">
    <property type="entry name" value="Glyoxalase/Bleomycin resistance protein/Dihydroxybiphenyl dioxygenase"/>
    <property type="match status" value="1"/>
</dbReference>
<evidence type="ECO:0000313" key="1">
    <source>
        <dbReference type="EMBL" id="GDZ84374.1"/>
    </source>
</evidence>
<dbReference type="InterPro" id="IPR029068">
    <property type="entry name" value="Glyas_Bleomycin-R_OHBP_Dase"/>
</dbReference>
<evidence type="ECO:0000313" key="2">
    <source>
        <dbReference type="Proteomes" id="UP000323274"/>
    </source>
</evidence>
<dbReference type="RefSeq" id="WP_040189756.1">
    <property type="nucleotide sequence ID" value="NZ_BJJW01000010.1"/>
</dbReference>
<sequence>MKPRKLNIKTIPATDINRAYRFWRDVFDLPQSGHQSGRHLMLDGEDIIFVVGEPTANLELLVRDHADELRKHLRNNFVDIIGTPAQRFGQKVAFKIKDSENNIITLEANL</sequence>
<comment type="caution">
    <text evidence="1">The sequence shown here is derived from an EMBL/GenBank/DDBJ whole genome shotgun (WGS) entry which is preliminary data.</text>
</comment>
<gene>
    <name evidence="1" type="ORF">LCIT_16160</name>
</gene>
<evidence type="ECO:0008006" key="3">
    <source>
        <dbReference type="Google" id="ProtNLM"/>
    </source>
</evidence>
<dbReference type="GeneID" id="61102952"/>
<reference evidence="1 2" key="1">
    <citation type="submission" date="2019-04" db="EMBL/GenBank/DDBJ databases">
        <title>A pseudo-fructophilic Leuconostoc citreum strain F192-5 isolated from peel of satsuma mandarin: the first report for isolation and characterization of strain-dependent fructophilic-like characteristics.</title>
        <authorList>
            <person name="Maeno S."/>
            <person name="Tanizawa Y."/>
            <person name="Kajikawa A."/>
            <person name="Kanesaki Y."/>
            <person name="Kubota E."/>
            <person name="Arita M."/>
            <person name="Leon D."/>
            <person name="Endo A."/>
        </authorList>
    </citation>
    <scope>NUCLEOTIDE SEQUENCE [LARGE SCALE GENOMIC DNA]</scope>
    <source>
        <strain evidence="1 2">F192-5</strain>
    </source>
</reference>
<name>A0A5A5U3X2_LEUCI</name>
<dbReference type="Gene3D" id="3.10.180.10">
    <property type="entry name" value="2,3-Dihydroxybiphenyl 1,2-Dioxygenase, domain 1"/>
    <property type="match status" value="1"/>
</dbReference>
<accession>A0A5A5U3X2</accession>
<proteinExistence type="predicted"/>
<dbReference type="EMBL" id="BJJW01000010">
    <property type="protein sequence ID" value="GDZ84374.1"/>
    <property type="molecule type" value="Genomic_DNA"/>
</dbReference>
<organism evidence="1 2">
    <name type="scientific">Leuconostoc citreum</name>
    <dbReference type="NCBI Taxonomy" id="33964"/>
    <lineage>
        <taxon>Bacteria</taxon>
        <taxon>Bacillati</taxon>
        <taxon>Bacillota</taxon>
        <taxon>Bacilli</taxon>
        <taxon>Lactobacillales</taxon>
        <taxon>Lactobacillaceae</taxon>
        <taxon>Leuconostoc</taxon>
    </lineage>
</organism>
<protein>
    <recommendedName>
        <fullName evidence="3">Lactoylglutathione lyase</fullName>
    </recommendedName>
</protein>
<dbReference type="AlphaFoldDB" id="A0A5A5U3X2"/>